<accession>C5LD10</accession>
<comment type="similarity">
    <text evidence="6">Belongs to the major facilitator superfamily. Spinster (TC 2.A.1.49) family.</text>
</comment>
<feature type="transmembrane region" description="Helical" evidence="7">
    <location>
        <begin position="244"/>
        <end position="266"/>
    </location>
</feature>
<feature type="domain" description="Major facilitator superfamily (MFS) profile" evidence="8">
    <location>
        <begin position="1"/>
        <end position="334"/>
    </location>
</feature>
<dbReference type="InterPro" id="IPR036259">
    <property type="entry name" value="MFS_trans_sf"/>
</dbReference>
<dbReference type="InterPro" id="IPR020846">
    <property type="entry name" value="MFS_dom"/>
</dbReference>
<evidence type="ECO:0000256" key="6">
    <source>
        <dbReference type="ARBA" id="ARBA00024338"/>
    </source>
</evidence>
<dbReference type="Proteomes" id="UP000007800">
    <property type="component" value="Unassembled WGS sequence"/>
</dbReference>
<dbReference type="SUPFAM" id="SSF103473">
    <property type="entry name" value="MFS general substrate transporter"/>
    <property type="match status" value="1"/>
</dbReference>
<organism evidence="10">
    <name type="scientific">Perkinsus marinus (strain ATCC 50983 / TXsc)</name>
    <dbReference type="NCBI Taxonomy" id="423536"/>
    <lineage>
        <taxon>Eukaryota</taxon>
        <taxon>Sar</taxon>
        <taxon>Alveolata</taxon>
        <taxon>Perkinsozoa</taxon>
        <taxon>Perkinsea</taxon>
        <taxon>Perkinsida</taxon>
        <taxon>Perkinsidae</taxon>
        <taxon>Perkinsus</taxon>
    </lineage>
</organism>
<dbReference type="PANTHER" id="PTHR23505:SF79">
    <property type="entry name" value="PROTEIN SPINSTER"/>
    <property type="match status" value="1"/>
</dbReference>
<reference evidence="9 10" key="1">
    <citation type="submission" date="2008-07" db="EMBL/GenBank/DDBJ databases">
        <authorList>
            <person name="El-Sayed N."/>
            <person name="Caler E."/>
            <person name="Inman J."/>
            <person name="Amedeo P."/>
            <person name="Hass B."/>
            <person name="Wortman J."/>
        </authorList>
    </citation>
    <scope>NUCLEOTIDE SEQUENCE [LARGE SCALE GENOMIC DNA]</scope>
    <source>
        <strain evidence="10">ATCC 50983 / TXsc</strain>
    </source>
</reference>
<keyword evidence="5 7" id="KW-0472">Membrane</keyword>
<dbReference type="InterPro" id="IPR044770">
    <property type="entry name" value="MFS_spinster-like"/>
</dbReference>
<evidence type="ECO:0000313" key="10">
    <source>
        <dbReference type="Proteomes" id="UP000007800"/>
    </source>
</evidence>
<dbReference type="OrthoDB" id="66581at2759"/>
<protein>
    <recommendedName>
        <fullName evidence="8">Major facilitator superfamily (MFS) profile domain-containing protein</fullName>
    </recommendedName>
</protein>
<feature type="transmembrane region" description="Helical" evidence="7">
    <location>
        <begin position="141"/>
        <end position="160"/>
    </location>
</feature>
<feature type="transmembrane region" description="Helical" evidence="7">
    <location>
        <begin position="88"/>
        <end position="107"/>
    </location>
</feature>
<evidence type="ECO:0000259" key="8">
    <source>
        <dbReference type="PROSITE" id="PS50850"/>
    </source>
</evidence>
<evidence type="ECO:0000256" key="1">
    <source>
        <dbReference type="ARBA" id="ARBA00004141"/>
    </source>
</evidence>
<dbReference type="PANTHER" id="PTHR23505">
    <property type="entry name" value="SPINSTER"/>
    <property type="match status" value="1"/>
</dbReference>
<dbReference type="GO" id="GO:0016020">
    <property type="term" value="C:membrane"/>
    <property type="evidence" value="ECO:0007669"/>
    <property type="project" value="UniProtKB-SubCell"/>
</dbReference>
<comment type="subcellular location">
    <subcellularLocation>
        <location evidence="1">Membrane</location>
        <topology evidence="1">Multi-pass membrane protein</topology>
    </subcellularLocation>
</comment>
<dbReference type="OMA" id="WSLACRH"/>
<evidence type="ECO:0000256" key="4">
    <source>
        <dbReference type="ARBA" id="ARBA00022989"/>
    </source>
</evidence>
<feature type="transmembrane region" description="Helical" evidence="7">
    <location>
        <begin position="308"/>
        <end position="328"/>
    </location>
</feature>
<dbReference type="EMBL" id="GG680950">
    <property type="protein sequence ID" value="EER05354.1"/>
    <property type="molecule type" value="Genomic_DNA"/>
</dbReference>
<keyword evidence="3 7" id="KW-0812">Transmembrane</keyword>
<evidence type="ECO:0000256" key="2">
    <source>
        <dbReference type="ARBA" id="ARBA00022448"/>
    </source>
</evidence>
<dbReference type="AlphaFoldDB" id="C5LD10"/>
<dbReference type="InParanoid" id="C5LD10"/>
<gene>
    <name evidence="9" type="ORF">Pmar_PMAR029518</name>
</gene>
<dbReference type="Pfam" id="PF07690">
    <property type="entry name" value="MFS_1"/>
    <property type="match status" value="1"/>
</dbReference>
<feature type="transmembrane region" description="Helical" evidence="7">
    <location>
        <begin position="58"/>
        <end position="76"/>
    </location>
</feature>
<dbReference type="GeneID" id="9041381"/>
<feature type="transmembrane region" description="Helical" evidence="7">
    <location>
        <begin position="278"/>
        <end position="302"/>
    </location>
</feature>
<proteinExistence type="inferred from homology"/>
<feature type="transmembrane region" description="Helical" evidence="7">
    <location>
        <begin position="172"/>
        <end position="199"/>
    </location>
</feature>
<evidence type="ECO:0000256" key="5">
    <source>
        <dbReference type="ARBA" id="ARBA00023136"/>
    </source>
</evidence>
<dbReference type="RefSeq" id="XP_002773538.1">
    <property type="nucleotide sequence ID" value="XM_002773492.1"/>
</dbReference>
<evidence type="ECO:0000256" key="3">
    <source>
        <dbReference type="ARBA" id="ARBA00022692"/>
    </source>
</evidence>
<sequence>MPYVPRYTIASPIFARLSRRGPCWTARSIAIGVGEAAFCSLAPVVIDDASPAGRKSSYLGFFFMSIYVGIALGNIVTSGVTSWAGGKTIFLVEACLMIPVIVLCVRWQWRFSTNAHQYTELNASTTSLIGDIKQVLMSRPFVLICLGSAAFNFVAGGLAVHGPTILRESLQASQAVATLGLGLATVFTGVVGTYFGGWLSDKVAGKDPSATTRARSGSKISSVMSAIGALSIALTATAKSTWAFLFMMSVALLASFATTAPSNVGLMSTVPEDVRSQGLAISIGVSHLIGDFPSPVIIGAIADWSKSWSVALLFTAVWMLLAVTFWSLACRHVTMYGAVVPTAPHVTYYLSQASTEDIDEEETAFDPVMDVVE</sequence>
<dbReference type="GO" id="GO:0022857">
    <property type="term" value="F:transmembrane transporter activity"/>
    <property type="evidence" value="ECO:0007669"/>
    <property type="project" value="InterPro"/>
</dbReference>
<keyword evidence="10" id="KW-1185">Reference proteome</keyword>
<evidence type="ECO:0000313" key="9">
    <source>
        <dbReference type="EMBL" id="EER05354.1"/>
    </source>
</evidence>
<feature type="transmembrane region" description="Helical" evidence="7">
    <location>
        <begin position="24"/>
        <end position="46"/>
    </location>
</feature>
<dbReference type="PROSITE" id="PS50850">
    <property type="entry name" value="MFS"/>
    <property type="match status" value="1"/>
</dbReference>
<keyword evidence="4 7" id="KW-1133">Transmembrane helix</keyword>
<dbReference type="Gene3D" id="1.20.1250.20">
    <property type="entry name" value="MFS general substrate transporter like domains"/>
    <property type="match status" value="1"/>
</dbReference>
<evidence type="ECO:0000256" key="7">
    <source>
        <dbReference type="SAM" id="Phobius"/>
    </source>
</evidence>
<dbReference type="InterPro" id="IPR011701">
    <property type="entry name" value="MFS"/>
</dbReference>
<name>C5LD10_PERM5</name>
<keyword evidence="2" id="KW-0813">Transport</keyword>